<accession>A0A370XBX1</accession>
<keyword evidence="3" id="KW-1185">Reference proteome</keyword>
<keyword evidence="1" id="KW-0472">Membrane</keyword>
<name>A0A370XBX1_9GAMM</name>
<gene>
    <name evidence="2" type="ORF">DWU99_01250</name>
</gene>
<evidence type="ECO:0000313" key="3">
    <source>
        <dbReference type="Proteomes" id="UP000255334"/>
    </source>
</evidence>
<dbReference type="RefSeq" id="WP_115476185.1">
    <property type="nucleotide sequence ID" value="NZ_QRBF01000001.1"/>
</dbReference>
<proteinExistence type="predicted"/>
<comment type="caution">
    <text evidence="2">The sequence shown here is derived from an EMBL/GenBank/DDBJ whole genome shotgun (WGS) entry which is preliminary data.</text>
</comment>
<dbReference type="EMBL" id="QRBF01000001">
    <property type="protein sequence ID" value="RDS85934.1"/>
    <property type="molecule type" value="Genomic_DNA"/>
</dbReference>
<dbReference type="AlphaFoldDB" id="A0A370XBX1"/>
<evidence type="ECO:0000313" key="2">
    <source>
        <dbReference type="EMBL" id="RDS85934.1"/>
    </source>
</evidence>
<reference evidence="2 3" key="1">
    <citation type="submission" date="2018-07" db="EMBL/GenBank/DDBJ databases">
        <title>Dyella monticola sp. nov. and Dyella psychrodurans sp. nov. isolated from monsoon evergreen broad-leaved forest soil of Dinghu Mountain, China.</title>
        <authorList>
            <person name="Gao Z."/>
            <person name="Qiu L."/>
        </authorList>
    </citation>
    <scope>NUCLEOTIDE SEQUENCE [LARGE SCALE GENOMIC DNA]</scope>
    <source>
        <strain evidence="2 3">4MSK11</strain>
    </source>
</reference>
<evidence type="ECO:0000256" key="1">
    <source>
        <dbReference type="SAM" id="Phobius"/>
    </source>
</evidence>
<keyword evidence="1" id="KW-1133">Transmembrane helix</keyword>
<sequence>MLITPNPTKNLGRKLIVYMIGLLVLSPWITSLQRVPDVYATTSQSIQDIAAWAQSLPPSPVPNVADRILQGN</sequence>
<organism evidence="2 3">
    <name type="scientific">Dyella psychrodurans</name>
    <dbReference type="NCBI Taxonomy" id="1927960"/>
    <lineage>
        <taxon>Bacteria</taxon>
        <taxon>Pseudomonadati</taxon>
        <taxon>Pseudomonadota</taxon>
        <taxon>Gammaproteobacteria</taxon>
        <taxon>Lysobacterales</taxon>
        <taxon>Rhodanobacteraceae</taxon>
        <taxon>Dyella</taxon>
    </lineage>
</organism>
<protein>
    <submittedName>
        <fullName evidence="2">Uncharacterized protein</fullName>
    </submittedName>
</protein>
<keyword evidence="1" id="KW-0812">Transmembrane</keyword>
<feature type="transmembrane region" description="Helical" evidence="1">
    <location>
        <begin position="15"/>
        <end position="32"/>
    </location>
</feature>
<dbReference type="Proteomes" id="UP000255334">
    <property type="component" value="Unassembled WGS sequence"/>
</dbReference>